<sequence>MSGVNECQWKAEEAIGGNAKALQSLRELIVFPILYSHEAKKLGLKWPRDKLGTCNCSRIGCPFNCSQSTFCSQISCRRK</sequence>
<dbReference type="EMBL" id="JBBPBM010000045">
    <property type="protein sequence ID" value="KAK8522831.1"/>
    <property type="molecule type" value="Genomic_DNA"/>
</dbReference>
<protein>
    <submittedName>
        <fullName evidence="1">Uncharacterized protein</fullName>
    </submittedName>
</protein>
<evidence type="ECO:0000313" key="1">
    <source>
        <dbReference type="EMBL" id="KAK8522831.1"/>
    </source>
</evidence>
<name>A0ABR2CSS2_9ROSI</name>
<keyword evidence="2" id="KW-1185">Reference proteome</keyword>
<gene>
    <name evidence="1" type="ORF">V6N12_056526</name>
</gene>
<comment type="caution">
    <text evidence="1">The sequence shown here is derived from an EMBL/GenBank/DDBJ whole genome shotgun (WGS) entry which is preliminary data.</text>
</comment>
<reference evidence="1 2" key="1">
    <citation type="journal article" date="2024" name="G3 (Bethesda)">
        <title>Genome assembly of Hibiscus sabdariffa L. provides insights into metabolisms of medicinal natural products.</title>
        <authorList>
            <person name="Kim T."/>
        </authorList>
    </citation>
    <scope>NUCLEOTIDE SEQUENCE [LARGE SCALE GENOMIC DNA]</scope>
    <source>
        <strain evidence="1">TK-2024</strain>
        <tissue evidence="1">Old leaves</tissue>
    </source>
</reference>
<dbReference type="Proteomes" id="UP001472677">
    <property type="component" value="Unassembled WGS sequence"/>
</dbReference>
<evidence type="ECO:0000313" key="2">
    <source>
        <dbReference type="Proteomes" id="UP001472677"/>
    </source>
</evidence>
<accession>A0ABR2CSS2</accession>
<proteinExistence type="predicted"/>
<organism evidence="1 2">
    <name type="scientific">Hibiscus sabdariffa</name>
    <name type="common">roselle</name>
    <dbReference type="NCBI Taxonomy" id="183260"/>
    <lineage>
        <taxon>Eukaryota</taxon>
        <taxon>Viridiplantae</taxon>
        <taxon>Streptophyta</taxon>
        <taxon>Embryophyta</taxon>
        <taxon>Tracheophyta</taxon>
        <taxon>Spermatophyta</taxon>
        <taxon>Magnoliopsida</taxon>
        <taxon>eudicotyledons</taxon>
        <taxon>Gunneridae</taxon>
        <taxon>Pentapetalae</taxon>
        <taxon>rosids</taxon>
        <taxon>malvids</taxon>
        <taxon>Malvales</taxon>
        <taxon>Malvaceae</taxon>
        <taxon>Malvoideae</taxon>
        <taxon>Hibiscus</taxon>
    </lineage>
</organism>